<feature type="compositionally biased region" description="Basic and acidic residues" evidence="1">
    <location>
        <begin position="110"/>
        <end position="126"/>
    </location>
</feature>
<feature type="region of interest" description="Disordered" evidence="1">
    <location>
        <begin position="77"/>
        <end position="126"/>
    </location>
</feature>
<accession>A0A9J5YJY1</accession>
<gene>
    <name evidence="2" type="ORF">H5410_032437</name>
</gene>
<name>A0A9J5YJY1_SOLCO</name>
<dbReference type="PANTHER" id="PTHR32108:SF10">
    <property type="entry name" value="G-PATCH DOMAIN-CONTAINING PROTEIN"/>
    <property type="match status" value="1"/>
</dbReference>
<keyword evidence="3" id="KW-1185">Reference proteome</keyword>
<evidence type="ECO:0008006" key="4">
    <source>
        <dbReference type="Google" id="ProtNLM"/>
    </source>
</evidence>
<evidence type="ECO:0000313" key="2">
    <source>
        <dbReference type="EMBL" id="KAG5601067.1"/>
    </source>
</evidence>
<sequence>MATNFMNMFGFNVENAPDWFYIQNLKKKPSETFRDYAIRWRSEAARARPPMEESQMKDYFIRAQEPQYYDRMMLAANEKGESSSNREQPGDKHLQLWLAIPGRTTSSKTSDQREQLPARRTTSDHR</sequence>
<comment type="caution">
    <text evidence="2">The sequence shown here is derived from an EMBL/GenBank/DDBJ whole genome shotgun (WGS) entry which is preliminary data.</text>
</comment>
<protein>
    <recommendedName>
        <fullName evidence="4">Retrotransposon gag domain-containing protein</fullName>
    </recommendedName>
</protein>
<proteinExistence type="predicted"/>
<dbReference type="PANTHER" id="PTHR32108">
    <property type="entry name" value="DNA-DIRECTED RNA POLYMERASE SUBUNIT ALPHA"/>
    <property type="match status" value="1"/>
</dbReference>
<dbReference type="AlphaFoldDB" id="A0A9J5YJY1"/>
<evidence type="ECO:0000313" key="3">
    <source>
        <dbReference type="Proteomes" id="UP000824120"/>
    </source>
</evidence>
<dbReference type="EMBL" id="JACXVP010000006">
    <property type="protein sequence ID" value="KAG5601067.1"/>
    <property type="molecule type" value="Genomic_DNA"/>
</dbReference>
<evidence type="ECO:0000256" key="1">
    <source>
        <dbReference type="SAM" id="MobiDB-lite"/>
    </source>
</evidence>
<reference evidence="2 3" key="1">
    <citation type="submission" date="2020-09" db="EMBL/GenBank/DDBJ databases">
        <title>De no assembly of potato wild relative species, Solanum commersonii.</title>
        <authorList>
            <person name="Cho K."/>
        </authorList>
    </citation>
    <scope>NUCLEOTIDE SEQUENCE [LARGE SCALE GENOMIC DNA]</scope>
    <source>
        <strain evidence="2">LZ3.2</strain>
        <tissue evidence="2">Leaf</tissue>
    </source>
</reference>
<organism evidence="2 3">
    <name type="scientific">Solanum commersonii</name>
    <name type="common">Commerson's wild potato</name>
    <name type="synonym">Commerson's nightshade</name>
    <dbReference type="NCBI Taxonomy" id="4109"/>
    <lineage>
        <taxon>Eukaryota</taxon>
        <taxon>Viridiplantae</taxon>
        <taxon>Streptophyta</taxon>
        <taxon>Embryophyta</taxon>
        <taxon>Tracheophyta</taxon>
        <taxon>Spermatophyta</taxon>
        <taxon>Magnoliopsida</taxon>
        <taxon>eudicotyledons</taxon>
        <taxon>Gunneridae</taxon>
        <taxon>Pentapetalae</taxon>
        <taxon>asterids</taxon>
        <taxon>lamiids</taxon>
        <taxon>Solanales</taxon>
        <taxon>Solanaceae</taxon>
        <taxon>Solanoideae</taxon>
        <taxon>Solaneae</taxon>
        <taxon>Solanum</taxon>
    </lineage>
</organism>
<dbReference type="OrthoDB" id="1002091at2759"/>
<dbReference type="Proteomes" id="UP000824120">
    <property type="component" value="Chromosome 6"/>
</dbReference>